<name>A0ACC2RHF0_9FUNG</name>
<keyword evidence="2" id="KW-1185">Reference proteome</keyword>
<sequence>MCMPRSSQVCFLNQLLPANSRQLRAQECDTTVAGSESGTVTHVEGEENVDSIFVETEAPLV</sequence>
<comment type="caution">
    <text evidence="1">The sequence shown here is derived from an EMBL/GenBank/DDBJ whole genome shotgun (WGS) entry which is preliminary data.</text>
</comment>
<dbReference type="EMBL" id="QTSX02007226">
    <property type="protein sequence ID" value="KAJ9049490.1"/>
    <property type="molecule type" value="Genomic_DNA"/>
</dbReference>
<proteinExistence type="predicted"/>
<evidence type="ECO:0000313" key="1">
    <source>
        <dbReference type="EMBL" id="KAJ9049490.1"/>
    </source>
</evidence>
<dbReference type="Proteomes" id="UP001165960">
    <property type="component" value="Unassembled WGS sequence"/>
</dbReference>
<organism evidence="1 2">
    <name type="scientific">Entomophthora muscae</name>
    <dbReference type="NCBI Taxonomy" id="34485"/>
    <lineage>
        <taxon>Eukaryota</taxon>
        <taxon>Fungi</taxon>
        <taxon>Fungi incertae sedis</taxon>
        <taxon>Zoopagomycota</taxon>
        <taxon>Entomophthoromycotina</taxon>
        <taxon>Entomophthoromycetes</taxon>
        <taxon>Entomophthorales</taxon>
        <taxon>Entomophthoraceae</taxon>
        <taxon>Entomophthora</taxon>
    </lineage>
</organism>
<evidence type="ECO:0000313" key="2">
    <source>
        <dbReference type="Proteomes" id="UP001165960"/>
    </source>
</evidence>
<gene>
    <name evidence="1" type="ORF">DSO57_1023839</name>
</gene>
<protein>
    <submittedName>
        <fullName evidence="1">Uncharacterized protein</fullName>
    </submittedName>
</protein>
<reference evidence="1" key="1">
    <citation type="submission" date="2022-04" db="EMBL/GenBank/DDBJ databases">
        <title>Genome of the entomopathogenic fungus Entomophthora muscae.</title>
        <authorList>
            <person name="Elya C."/>
            <person name="Lovett B.R."/>
            <person name="Lee E."/>
            <person name="Macias A.M."/>
            <person name="Hajek A.E."/>
            <person name="De Bivort B.L."/>
            <person name="Kasson M.T."/>
            <person name="De Fine Licht H.H."/>
            <person name="Stajich J.E."/>
        </authorList>
    </citation>
    <scope>NUCLEOTIDE SEQUENCE</scope>
    <source>
        <strain evidence="1">Berkeley</strain>
    </source>
</reference>
<accession>A0ACC2RHF0</accession>